<evidence type="ECO:0000313" key="1">
    <source>
        <dbReference type="EMBL" id="UPL02849.1"/>
    </source>
</evidence>
<keyword evidence="2" id="KW-1185">Reference proteome</keyword>
<sequence length="140" mass="15688">MSAQQQKETIYRFIEFINSADPAIGDEVIHKSAEFQVPFDQKTLKGVDGYLELLKNMRTAFPDVQWSVEETITEGNTVVGRFRTRGTQAAPFMGFPSTGKSFEIVGMNLFRFLEGKIIEEKGLPDLFGILVQIGAIQIPL</sequence>
<protein>
    <submittedName>
        <fullName evidence="1">Uncharacterized protein</fullName>
    </submittedName>
</protein>
<evidence type="ECO:0000313" key="2">
    <source>
        <dbReference type="Proteomes" id="UP000830768"/>
    </source>
</evidence>
<dbReference type="Proteomes" id="UP000830768">
    <property type="component" value="Chromosome 12"/>
</dbReference>
<dbReference type="EMBL" id="CP090040">
    <property type="protein sequence ID" value="UPL02849.1"/>
    <property type="molecule type" value="Genomic_DNA"/>
</dbReference>
<gene>
    <name evidence="1" type="ORF">LCI18_013783</name>
</gene>
<organism evidence="1 2">
    <name type="scientific">Fusarium solani subsp. cucurbitae</name>
    <name type="common">Neocosmosporum cucurbitae</name>
    <dbReference type="NCBI Taxonomy" id="2747967"/>
    <lineage>
        <taxon>Eukaryota</taxon>
        <taxon>Fungi</taxon>
        <taxon>Dikarya</taxon>
        <taxon>Ascomycota</taxon>
        <taxon>Pezizomycotina</taxon>
        <taxon>Sordariomycetes</taxon>
        <taxon>Hypocreomycetidae</taxon>
        <taxon>Hypocreales</taxon>
        <taxon>Nectriaceae</taxon>
        <taxon>Fusarium</taxon>
        <taxon>Fusarium solani species complex</taxon>
    </lineage>
</organism>
<reference evidence="1" key="1">
    <citation type="submission" date="2021-11" db="EMBL/GenBank/DDBJ databases">
        <title>Fusarium solani-melongenae Genome sequencing and assembly.</title>
        <authorList>
            <person name="Xie S."/>
            <person name="Huang L."/>
            <person name="Zhang X."/>
        </authorList>
    </citation>
    <scope>NUCLEOTIDE SEQUENCE</scope>
    <source>
        <strain evidence="1">CRI 24-3</strain>
    </source>
</reference>
<name>A0ACD3ZNE6_FUSSC</name>
<accession>A0ACD3ZNE6</accession>
<proteinExistence type="predicted"/>